<keyword evidence="2 8" id="KW-0813">Transport</keyword>
<feature type="transmembrane region" description="Helical" evidence="9">
    <location>
        <begin position="212"/>
        <end position="230"/>
    </location>
</feature>
<evidence type="ECO:0000256" key="6">
    <source>
        <dbReference type="ARBA" id="ARBA00022989"/>
    </source>
</evidence>
<evidence type="ECO:0000256" key="5">
    <source>
        <dbReference type="ARBA" id="ARBA00022856"/>
    </source>
</evidence>
<evidence type="ECO:0000256" key="3">
    <source>
        <dbReference type="ARBA" id="ARBA00022475"/>
    </source>
</evidence>
<protein>
    <submittedName>
        <fullName evidence="10">Dipeptide/tripeptide permease DtpA</fullName>
    </submittedName>
</protein>
<feature type="transmembrane region" description="Helical" evidence="9">
    <location>
        <begin position="380"/>
        <end position="402"/>
    </location>
</feature>
<feature type="transmembrane region" description="Helical" evidence="9">
    <location>
        <begin position="168"/>
        <end position="191"/>
    </location>
</feature>
<keyword evidence="5" id="KW-0571">Peptide transport</keyword>
<comment type="caution">
    <text evidence="10">The sequence shown here is derived from an EMBL/GenBank/DDBJ whole genome shotgun (WGS) entry which is preliminary data.</text>
</comment>
<feature type="transmembrane region" description="Helical" evidence="9">
    <location>
        <begin position="51"/>
        <end position="71"/>
    </location>
</feature>
<evidence type="ECO:0000256" key="8">
    <source>
        <dbReference type="RuleBase" id="RU003755"/>
    </source>
</evidence>
<evidence type="ECO:0000313" key="10">
    <source>
        <dbReference type="EMBL" id="GAA4651838.1"/>
    </source>
</evidence>
<feature type="transmembrane region" description="Helical" evidence="9">
    <location>
        <begin position="267"/>
        <end position="286"/>
    </location>
</feature>
<dbReference type="InterPro" id="IPR000109">
    <property type="entry name" value="POT_fam"/>
</dbReference>
<feature type="transmembrane region" description="Helical" evidence="9">
    <location>
        <begin position="143"/>
        <end position="162"/>
    </location>
</feature>
<evidence type="ECO:0000256" key="1">
    <source>
        <dbReference type="ARBA" id="ARBA00004651"/>
    </source>
</evidence>
<evidence type="ECO:0000256" key="4">
    <source>
        <dbReference type="ARBA" id="ARBA00022692"/>
    </source>
</evidence>
<keyword evidence="11" id="KW-1185">Reference proteome</keyword>
<proteinExistence type="inferred from homology"/>
<dbReference type="PROSITE" id="PS01023">
    <property type="entry name" value="PTR2_2"/>
    <property type="match status" value="1"/>
</dbReference>
<feature type="transmembrane region" description="Helical" evidence="9">
    <location>
        <begin position="452"/>
        <end position="473"/>
    </location>
</feature>
<name>A0ABP8V6F0_9GAMM</name>
<evidence type="ECO:0000256" key="2">
    <source>
        <dbReference type="ARBA" id="ARBA00022448"/>
    </source>
</evidence>
<dbReference type="NCBIfam" id="TIGR00924">
    <property type="entry name" value="yjdL_sub1_fam"/>
    <property type="match status" value="1"/>
</dbReference>
<feature type="transmembrane region" description="Helical" evidence="9">
    <location>
        <begin position="105"/>
        <end position="122"/>
    </location>
</feature>
<dbReference type="Gene3D" id="1.20.1250.20">
    <property type="entry name" value="MFS general substrate transporter like domains"/>
    <property type="match status" value="1"/>
</dbReference>
<organism evidence="10 11">
    <name type="scientific">Kistimonas scapharcae</name>
    <dbReference type="NCBI Taxonomy" id="1036133"/>
    <lineage>
        <taxon>Bacteria</taxon>
        <taxon>Pseudomonadati</taxon>
        <taxon>Pseudomonadota</taxon>
        <taxon>Gammaproteobacteria</taxon>
        <taxon>Oceanospirillales</taxon>
        <taxon>Endozoicomonadaceae</taxon>
        <taxon>Kistimonas</taxon>
    </lineage>
</organism>
<comment type="similarity">
    <text evidence="8">Belongs to the major facilitator superfamily. Proton-dependent oligopeptide transporter (POT/PTR) (TC 2.A.17) family.</text>
</comment>
<feature type="transmembrane region" description="Helical" evidence="9">
    <location>
        <begin position="347"/>
        <end position="368"/>
    </location>
</feature>
<reference evidence="11" key="1">
    <citation type="journal article" date="2019" name="Int. J. Syst. Evol. Microbiol.">
        <title>The Global Catalogue of Microorganisms (GCM) 10K type strain sequencing project: providing services to taxonomists for standard genome sequencing and annotation.</title>
        <authorList>
            <consortium name="The Broad Institute Genomics Platform"/>
            <consortium name="The Broad Institute Genome Sequencing Center for Infectious Disease"/>
            <person name="Wu L."/>
            <person name="Ma J."/>
        </authorList>
    </citation>
    <scope>NUCLEOTIDE SEQUENCE [LARGE SCALE GENOMIC DNA]</scope>
    <source>
        <strain evidence="11">JCM 17805</strain>
    </source>
</reference>
<feature type="transmembrane region" description="Helical" evidence="9">
    <location>
        <begin position="409"/>
        <end position="432"/>
    </location>
</feature>
<gene>
    <name evidence="10" type="primary">dtpA</name>
    <name evidence="10" type="ORF">GCM10023116_41220</name>
</gene>
<comment type="subcellular location">
    <subcellularLocation>
        <location evidence="1">Cell membrane</location>
        <topology evidence="1">Multi-pass membrane protein</topology>
    </subcellularLocation>
    <subcellularLocation>
        <location evidence="8">Membrane</location>
        <topology evidence="8">Multi-pass membrane protein</topology>
    </subcellularLocation>
</comment>
<dbReference type="RefSeq" id="WP_345198293.1">
    <property type="nucleotide sequence ID" value="NZ_BAABFL010000464.1"/>
</dbReference>
<dbReference type="PANTHER" id="PTHR23517:SF15">
    <property type="entry name" value="PROTON-DEPENDENT OLIGOPEPTIDE FAMILY TRANSPORT PROTEIN"/>
    <property type="match status" value="1"/>
</dbReference>
<keyword evidence="3" id="KW-1003">Cell membrane</keyword>
<sequence>MSQSTNVLRQPKPFYMIFFLELWERFGYYGLQALLAVYFVKQLGMDDTTSFTTFGAFSALVFGLVAIGGFIGDRVIGTKRTMVLGALVLASGYLLMGMADHDHHLVYLALGCIAVGNGLFKANPSSLLSKCYEEGDKRLDGAFTMYYMAINIGSFISMVLVPELTDRFGWSVGFFTCTLGMILSVGSYWFLRSWVNGIGSAPDLAPVDMKKMVLVLAGTVAAIFLSAWMLQNLTVAHVLLAAVSSLVVVIFLKEIIASKGTEQKKMIAALIMMLQAVVFFVLYMQMPTSLNFFAINNVEHNILGIAINPVTFQSLNPFWIMLASPVLAYLYNRMGNSGRDLSMPMKFAIGMTLCATSFLILPLGAQFANAMGIVSSGWIIASYFFQAIGELLISGLGLAMVAQLVPQRLTGFIMGAWFLTSAAASVIGGFIASMTTVPSSNGAVDALQTLPVYAKVFLEIGLAAAVMAGLMLLTAPLLARMINGDETIAEQAATAH</sequence>
<feature type="transmembrane region" description="Helical" evidence="9">
    <location>
        <begin position="83"/>
        <end position="99"/>
    </location>
</feature>
<dbReference type="SUPFAM" id="SSF103473">
    <property type="entry name" value="MFS general substrate transporter"/>
    <property type="match status" value="1"/>
</dbReference>
<evidence type="ECO:0000256" key="7">
    <source>
        <dbReference type="ARBA" id="ARBA00023136"/>
    </source>
</evidence>
<keyword evidence="5" id="KW-0653">Protein transport</keyword>
<dbReference type="InterPro" id="IPR036259">
    <property type="entry name" value="MFS_trans_sf"/>
</dbReference>
<keyword evidence="4 8" id="KW-0812">Transmembrane</keyword>
<dbReference type="CDD" id="cd17346">
    <property type="entry name" value="MFS_DtpA_like"/>
    <property type="match status" value="1"/>
</dbReference>
<dbReference type="Proteomes" id="UP001500604">
    <property type="component" value="Unassembled WGS sequence"/>
</dbReference>
<feature type="transmembrane region" description="Helical" evidence="9">
    <location>
        <begin position="318"/>
        <end position="335"/>
    </location>
</feature>
<accession>A0ABP8V6F0</accession>
<dbReference type="InterPro" id="IPR005279">
    <property type="entry name" value="Dipep/tripep_permease"/>
</dbReference>
<keyword evidence="7 9" id="KW-0472">Membrane</keyword>
<dbReference type="PANTHER" id="PTHR23517">
    <property type="entry name" value="RESISTANCE PROTEIN MDTM, PUTATIVE-RELATED-RELATED"/>
    <property type="match status" value="1"/>
</dbReference>
<dbReference type="EMBL" id="BAABFL010000464">
    <property type="protein sequence ID" value="GAA4651838.1"/>
    <property type="molecule type" value="Genomic_DNA"/>
</dbReference>
<feature type="transmembrane region" description="Helical" evidence="9">
    <location>
        <begin position="236"/>
        <end position="255"/>
    </location>
</feature>
<dbReference type="InterPro" id="IPR018456">
    <property type="entry name" value="PTR2_symporter_CS"/>
</dbReference>
<evidence type="ECO:0000313" key="11">
    <source>
        <dbReference type="Proteomes" id="UP001500604"/>
    </source>
</evidence>
<dbReference type="NCBIfam" id="NF007137">
    <property type="entry name" value="PRK09584.1"/>
    <property type="match status" value="1"/>
</dbReference>
<dbReference type="Pfam" id="PF00854">
    <property type="entry name" value="PTR2"/>
    <property type="match status" value="1"/>
</dbReference>
<evidence type="ECO:0000256" key="9">
    <source>
        <dbReference type="SAM" id="Phobius"/>
    </source>
</evidence>
<keyword evidence="6 9" id="KW-1133">Transmembrane helix</keyword>
<dbReference type="InterPro" id="IPR050171">
    <property type="entry name" value="MFS_Transporters"/>
</dbReference>